<feature type="compositionally biased region" description="Low complexity" evidence="1">
    <location>
        <begin position="310"/>
        <end position="328"/>
    </location>
</feature>
<evidence type="ECO:0000313" key="2">
    <source>
        <dbReference type="EMBL" id="KAF2851825.1"/>
    </source>
</evidence>
<protein>
    <submittedName>
        <fullName evidence="2">Uncharacterized protein</fullName>
    </submittedName>
</protein>
<feature type="region of interest" description="Disordered" evidence="1">
    <location>
        <begin position="1"/>
        <end position="22"/>
    </location>
</feature>
<keyword evidence="3" id="KW-1185">Reference proteome</keyword>
<reference evidence="2" key="1">
    <citation type="submission" date="2020-01" db="EMBL/GenBank/DDBJ databases">
        <authorList>
            <consortium name="DOE Joint Genome Institute"/>
            <person name="Haridas S."/>
            <person name="Albert R."/>
            <person name="Binder M."/>
            <person name="Bloem J."/>
            <person name="Labutti K."/>
            <person name="Salamov A."/>
            <person name="Andreopoulos B."/>
            <person name="Baker S.E."/>
            <person name="Barry K."/>
            <person name="Bills G."/>
            <person name="Bluhm B.H."/>
            <person name="Cannon C."/>
            <person name="Castanera R."/>
            <person name="Culley D.E."/>
            <person name="Daum C."/>
            <person name="Ezra D."/>
            <person name="Gonzalez J.B."/>
            <person name="Henrissat B."/>
            <person name="Kuo A."/>
            <person name="Liang C."/>
            <person name="Lipzen A."/>
            <person name="Lutzoni F."/>
            <person name="Magnuson J."/>
            <person name="Mondo S."/>
            <person name="Nolan M."/>
            <person name="Ohm R."/>
            <person name="Pangilinan J."/>
            <person name="Park H.-J."/>
            <person name="Ramirez L."/>
            <person name="Alfaro M."/>
            <person name="Sun H."/>
            <person name="Tritt A."/>
            <person name="Yoshinaga Y."/>
            <person name="Zwiers L.-H."/>
            <person name="Turgeon B.G."/>
            <person name="Goodwin S.B."/>
            <person name="Spatafora J.W."/>
            <person name="Crous P.W."/>
            <person name="Grigoriev I.V."/>
        </authorList>
    </citation>
    <scope>NUCLEOTIDE SEQUENCE</scope>
    <source>
        <strain evidence="2">IPT5</strain>
    </source>
</reference>
<dbReference type="Proteomes" id="UP000799423">
    <property type="component" value="Unassembled WGS sequence"/>
</dbReference>
<evidence type="ECO:0000313" key="3">
    <source>
        <dbReference type="Proteomes" id="UP000799423"/>
    </source>
</evidence>
<accession>A0A6A7BBP6</accession>
<proteinExistence type="predicted"/>
<organism evidence="2 3">
    <name type="scientific">Plenodomus tracheiphilus IPT5</name>
    <dbReference type="NCBI Taxonomy" id="1408161"/>
    <lineage>
        <taxon>Eukaryota</taxon>
        <taxon>Fungi</taxon>
        <taxon>Dikarya</taxon>
        <taxon>Ascomycota</taxon>
        <taxon>Pezizomycotina</taxon>
        <taxon>Dothideomycetes</taxon>
        <taxon>Pleosporomycetidae</taxon>
        <taxon>Pleosporales</taxon>
        <taxon>Pleosporineae</taxon>
        <taxon>Leptosphaeriaceae</taxon>
        <taxon>Plenodomus</taxon>
    </lineage>
</organism>
<dbReference type="AlphaFoldDB" id="A0A6A7BBP6"/>
<dbReference type="OrthoDB" id="3675680at2759"/>
<name>A0A6A7BBP6_9PLEO</name>
<sequence length="416" mass="46502">MSRPTMLPMTSTHNTQQYNQNRSQLDKMAPNRLEKFIIDLDPDSDCDLESNSSGAGMPQDEMSEPIFELGRVEQRPLTKVKSLVEAIIAVDSANPSKDNRSVESIRYSYATDGLHLPPVFPLSAAVRHTAVLPFDFEINDQLWMSYQENSLLYYIQNGVANLADVQAIVPELNRKSRVIQAMAINIGYHYAAGGIPNTTLDAMLIHIFAHGDQRYRIYEVVQASLDQHKQRMIKHMAQHKAYQQAEQLCLQQLRLQQQRFHTAHPPSAIPYRQYPNLGYRAAQNAPCTLVHHPRPILQTPTSPPTPPDEPTTTSTTQSLKTTSKPPTTYLFKPPKSTHRTHTLPIKLPPAPSPNEEAYLRTRALTTDAKRGTKRGSKGPLAFSAKTKHLSGFLFSKKEGEGVVVRIPGWTGGVGRG</sequence>
<feature type="compositionally biased region" description="Polar residues" evidence="1">
    <location>
        <begin position="8"/>
        <end position="22"/>
    </location>
</feature>
<dbReference type="EMBL" id="MU006301">
    <property type="protein sequence ID" value="KAF2851825.1"/>
    <property type="molecule type" value="Genomic_DNA"/>
</dbReference>
<evidence type="ECO:0000256" key="1">
    <source>
        <dbReference type="SAM" id="MobiDB-lite"/>
    </source>
</evidence>
<feature type="region of interest" description="Disordered" evidence="1">
    <location>
        <begin position="295"/>
        <end position="354"/>
    </location>
</feature>
<gene>
    <name evidence="2" type="ORF">T440DRAFT_517297</name>
</gene>